<proteinExistence type="predicted"/>
<name>A0ABV5LWY3_9ACTN</name>
<evidence type="ECO:0000313" key="2">
    <source>
        <dbReference type="Proteomes" id="UP001589748"/>
    </source>
</evidence>
<sequence length="211" mass="23021">MQSRGGRDGVRTSVPQALLLGLYLRDAGGLRPPAEDDRPELPPLTPSIAPLRPGGEPLAGIGAASRQWARWWRGAWPGEAAALTGILPPSFPAWHGCPELQGIAHLLLDDALEWAVGARARAEGVLRMFPTALAETNLLADLESRLGRSIRPFSLPVVLLPVRGKDAWRIGGTDVVSLALRGDRDAYLDWLRRRLLELAAERHPRPSPEER</sequence>
<gene>
    <name evidence="1" type="ORF">ACFFVI_16495</name>
</gene>
<dbReference type="RefSeq" id="WP_380136775.1">
    <property type="nucleotide sequence ID" value="NZ_JBHLUI010000008.1"/>
</dbReference>
<organism evidence="1 2">
    <name type="scientific">Kineococcus gynurae</name>
    <dbReference type="NCBI Taxonomy" id="452979"/>
    <lineage>
        <taxon>Bacteria</taxon>
        <taxon>Bacillati</taxon>
        <taxon>Actinomycetota</taxon>
        <taxon>Actinomycetes</taxon>
        <taxon>Kineosporiales</taxon>
        <taxon>Kineosporiaceae</taxon>
        <taxon>Kineococcus</taxon>
    </lineage>
</organism>
<accession>A0ABV5LWY3</accession>
<reference evidence="1 2" key="1">
    <citation type="submission" date="2024-09" db="EMBL/GenBank/DDBJ databases">
        <authorList>
            <person name="Sun Q."/>
            <person name="Mori K."/>
        </authorList>
    </citation>
    <scope>NUCLEOTIDE SEQUENCE [LARGE SCALE GENOMIC DNA]</scope>
    <source>
        <strain evidence="1 2">TISTR 1856</strain>
    </source>
</reference>
<dbReference type="Proteomes" id="UP001589748">
    <property type="component" value="Unassembled WGS sequence"/>
</dbReference>
<dbReference type="EMBL" id="JBHMDM010000007">
    <property type="protein sequence ID" value="MFB9378564.1"/>
    <property type="molecule type" value="Genomic_DNA"/>
</dbReference>
<protein>
    <submittedName>
        <fullName evidence="1">Uncharacterized protein</fullName>
    </submittedName>
</protein>
<evidence type="ECO:0000313" key="1">
    <source>
        <dbReference type="EMBL" id="MFB9378564.1"/>
    </source>
</evidence>
<keyword evidence="2" id="KW-1185">Reference proteome</keyword>
<comment type="caution">
    <text evidence="1">The sequence shown here is derived from an EMBL/GenBank/DDBJ whole genome shotgun (WGS) entry which is preliminary data.</text>
</comment>